<organism evidence="3">
    <name type="scientific">Fusarium oxysporum f. sp. vasinfectum 25433</name>
    <dbReference type="NCBI Taxonomy" id="1089449"/>
    <lineage>
        <taxon>Eukaryota</taxon>
        <taxon>Fungi</taxon>
        <taxon>Dikarya</taxon>
        <taxon>Ascomycota</taxon>
        <taxon>Pezizomycotina</taxon>
        <taxon>Sordariomycetes</taxon>
        <taxon>Hypocreomycetidae</taxon>
        <taxon>Hypocreales</taxon>
        <taxon>Nectriaceae</taxon>
        <taxon>Fusarium</taxon>
        <taxon>Fusarium oxysporum species complex</taxon>
    </lineage>
</organism>
<dbReference type="PANTHER" id="PTHR31668:SF4">
    <property type="entry name" value="TRANSCRIPTIONAL ACTIVATOR PROTEIN DAL81"/>
    <property type="match status" value="1"/>
</dbReference>
<reference evidence="3" key="2">
    <citation type="submission" date="2012-05" db="EMBL/GenBank/DDBJ databases">
        <title>The Genome Annotation of Fusarium oxysporum Cotton.</title>
        <authorList>
            <consortium name="The Broad Institute Genomics Platform"/>
            <person name="Ma L.-J."/>
            <person name="Corby-Kistler H."/>
            <person name="Broz K."/>
            <person name="Gale L.R."/>
            <person name="Jonkers W."/>
            <person name="O'Donnell K."/>
            <person name="Ploetz R."/>
            <person name="Steinberg C."/>
            <person name="Schwartz D.C."/>
            <person name="VanEtten H."/>
            <person name="Zhou S."/>
            <person name="Young S.K."/>
            <person name="Zeng Q."/>
            <person name="Gargeya S."/>
            <person name="Fitzgerald M."/>
            <person name="Abouelleil A."/>
            <person name="Alvarado L."/>
            <person name="Chapman S.B."/>
            <person name="Gainer-Dewar J."/>
            <person name="Goldberg J."/>
            <person name="Griggs A."/>
            <person name="Gujja S."/>
            <person name="Hansen M."/>
            <person name="Howarth C."/>
            <person name="Imamovic A."/>
            <person name="Ireland A."/>
            <person name="Larimer J."/>
            <person name="McCowan C."/>
            <person name="Murphy C."/>
            <person name="Pearson M."/>
            <person name="Poon T.W."/>
            <person name="Priest M."/>
            <person name="Roberts A."/>
            <person name="Saif S."/>
            <person name="Shea T."/>
            <person name="Sykes S."/>
            <person name="Wortman J."/>
            <person name="Nusbaum C."/>
            <person name="Birren B."/>
        </authorList>
    </citation>
    <scope>NUCLEOTIDE SEQUENCE</scope>
    <source>
        <strain evidence="3">25433</strain>
    </source>
</reference>
<evidence type="ECO:0000256" key="1">
    <source>
        <dbReference type="ARBA" id="ARBA00023242"/>
    </source>
</evidence>
<dbReference type="SMART" id="SM00906">
    <property type="entry name" value="Fungal_trans"/>
    <property type="match status" value="1"/>
</dbReference>
<dbReference type="HOGENOM" id="CLU_006632_3_1_1"/>
<name>X0LUZ9_FUSOX</name>
<dbReference type="GO" id="GO:0003677">
    <property type="term" value="F:DNA binding"/>
    <property type="evidence" value="ECO:0007669"/>
    <property type="project" value="InterPro"/>
</dbReference>
<gene>
    <name evidence="3" type="ORF">FOTG_08370</name>
</gene>
<dbReference type="PANTHER" id="PTHR31668">
    <property type="entry name" value="GLUCOSE TRANSPORT TRANSCRIPTION REGULATOR RGT1-RELATED-RELATED"/>
    <property type="match status" value="1"/>
</dbReference>
<feature type="domain" description="Xylanolytic transcriptional activator regulatory" evidence="2">
    <location>
        <begin position="62"/>
        <end position="135"/>
    </location>
</feature>
<keyword evidence="1" id="KW-0539">Nucleus</keyword>
<dbReference type="GO" id="GO:0005634">
    <property type="term" value="C:nucleus"/>
    <property type="evidence" value="ECO:0007669"/>
    <property type="project" value="TreeGrafter"/>
</dbReference>
<dbReference type="GO" id="GO:0008270">
    <property type="term" value="F:zinc ion binding"/>
    <property type="evidence" value="ECO:0007669"/>
    <property type="project" value="InterPro"/>
</dbReference>
<dbReference type="GO" id="GO:0006351">
    <property type="term" value="P:DNA-templated transcription"/>
    <property type="evidence" value="ECO:0007669"/>
    <property type="project" value="InterPro"/>
</dbReference>
<dbReference type="EMBL" id="JH657935">
    <property type="protein sequence ID" value="EXM24891.1"/>
    <property type="molecule type" value="Genomic_DNA"/>
</dbReference>
<dbReference type="GO" id="GO:0001080">
    <property type="term" value="P:nitrogen catabolite activation of transcription from RNA polymerase II promoter"/>
    <property type="evidence" value="ECO:0007669"/>
    <property type="project" value="TreeGrafter"/>
</dbReference>
<evidence type="ECO:0000259" key="2">
    <source>
        <dbReference type="SMART" id="SM00906"/>
    </source>
</evidence>
<dbReference type="Proteomes" id="UP000030701">
    <property type="component" value="Unassembled WGS sequence"/>
</dbReference>
<protein>
    <recommendedName>
        <fullName evidence="2">Xylanolytic transcriptional activator regulatory domain-containing protein</fullName>
    </recommendedName>
</protein>
<proteinExistence type="predicted"/>
<dbReference type="CDD" id="cd12148">
    <property type="entry name" value="fungal_TF_MHR"/>
    <property type="match status" value="1"/>
</dbReference>
<dbReference type="OrthoDB" id="408631at2759"/>
<reference evidence="3" key="1">
    <citation type="submission" date="2011-11" db="EMBL/GenBank/DDBJ databases">
        <title>The Genome Sequence of Fusarium oxysporum Cotton.</title>
        <authorList>
            <consortium name="The Broad Institute Genome Sequencing Platform"/>
            <person name="Ma L.-J."/>
            <person name="Gale L.R."/>
            <person name="Schwartz D.C."/>
            <person name="Zhou S."/>
            <person name="Corby-Kistler H."/>
            <person name="Young S.K."/>
            <person name="Zeng Q."/>
            <person name="Gargeya S."/>
            <person name="Fitzgerald M."/>
            <person name="Haas B."/>
            <person name="Abouelleil A."/>
            <person name="Alvarado L."/>
            <person name="Arachchi H.M."/>
            <person name="Berlin A."/>
            <person name="Brown A."/>
            <person name="Chapman S.B."/>
            <person name="Chen Z."/>
            <person name="Dunbar C."/>
            <person name="Freedman E."/>
            <person name="Gearin G."/>
            <person name="Goldberg J."/>
            <person name="Griggs A."/>
            <person name="Gujja S."/>
            <person name="Heiman D."/>
            <person name="Howarth C."/>
            <person name="Larson L."/>
            <person name="Lui A."/>
            <person name="MacDonald P.J.P."/>
            <person name="Montmayeur A."/>
            <person name="Murphy C."/>
            <person name="Neiman D."/>
            <person name="Pearson M."/>
            <person name="Priest M."/>
            <person name="Roberts A."/>
            <person name="Saif S."/>
            <person name="Shea T."/>
            <person name="Shenoy N."/>
            <person name="Sisk P."/>
            <person name="Stolte C."/>
            <person name="Sykes S."/>
            <person name="Wortman J."/>
            <person name="Nusbaum C."/>
            <person name="Birren B."/>
        </authorList>
    </citation>
    <scope>NUCLEOTIDE SEQUENCE [LARGE SCALE GENOMIC DNA]</scope>
    <source>
        <strain evidence="3">25433</strain>
    </source>
</reference>
<dbReference type="Pfam" id="PF04082">
    <property type="entry name" value="Fungal_trans"/>
    <property type="match status" value="1"/>
</dbReference>
<dbReference type="InterPro" id="IPR007219">
    <property type="entry name" value="XnlR_reg_dom"/>
</dbReference>
<evidence type="ECO:0000313" key="3">
    <source>
        <dbReference type="EMBL" id="EXM24891.1"/>
    </source>
</evidence>
<sequence>MYDDQLCIDMAYDSPDAEDLADLINIAVAFDIHSPNMATVQTLFLLIARPSSNPLVSDASYRWTTMGTLVSVATNIGLHLDPSLWNIPSAQIAARRRLSVFIYALDKWLAAALGRPPHINRENWLVDELLTQEEHASGLGPSQWADIMDFSALTFSLASTLDRLYLIQRPEEMQATVLELSKTLEYRKTDGARSADPSNDKSMPGLSIKLGYYYTQLLILRAAVHAQNSHPSASNTSDQWSPRKSLRTVLEQYSDFLKSLKSDETAEHWPPWCQSAFSSLCFAMLFMFVSTATYEEALSWMKLLQATRRQMRLKANAFVTIRLGLLRMDAIFWRGVDQVLKLEPHVKLALDESKQGT</sequence>
<dbReference type="AlphaFoldDB" id="X0LUZ9"/>
<accession>X0LUZ9</accession>
<dbReference type="InterPro" id="IPR050797">
    <property type="entry name" value="Carb_Metab_Trans_Reg"/>
</dbReference>